<evidence type="ECO:0000256" key="1">
    <source>
        <dbReference type="SAM" id="Coils"/>
    </source>
</evidence>
<keyword evidence="1" id="KW-0175">Coiled coil</keyword>
<dbReference type="EMBL" id="AP026382">
    <property type="protein sequence ID" value="BDN96895.1"/>
    <property type="molecule type" value="Genomic_DNA"/>
</dbReference>
<proteinExistence type="predicted"/>
<protein>
    <submittedName>
        <fullName evidence="2">Uncharacterized protein</fullName>
    </submittedName>
</protein>
<dbReference type="RefSeq" id="WP_049041805.1">
    <property type="nucleotide sequence ID" value="NZ_AP026382.1"/>
</dbReference>
<name>A0AAD1P277_CITBR</name>
<gene>
    <name evidence="2" type="ORF">KAM621c_20000</name>
</gene>
<feature type="coiled-coil region" evidence="1">
    <location>
        <begin position="57"/>
        <end position="84"/>
    </location>
</feature>
<evidence type="ECO:0000313" key="3">
    <source>
        <dbReference type="Proteomes" id="UP001058317"/>
    </source>
</evidence>
<sequence>MKPDVKKIIADIKATKGNRKFCNGLAGTLQDDNYASSICKYVKTVTPERIDLLIEYAEKLEAEVTDMAVQLANAESKCRELAAENAALKSFGDKLYSMYKGLETSGGGFHDEQSIPYQQAALDAAISAFEEIKTPATDAILAEVRAQGVEMFGQYHNFSEKLFIQKESKKFATQLRKGASL</sequence>
<accession>A0AAD1P277</accession>
<dbReference type="AlphaFoldDB" id="A0AAD1P277"/>
<organism evidence="2 3">
    <name type="scientific">Citrobacter braakii</name>
    <dbReference type="NCBI Taxonomy" id="57706"/>
    <lineage>
        <taxon>Bacteria</taxon>
        <taxon>Pseudomonadati</taxon>
        <taxon>Pseudomonadota</taxon>
        <taxon>Gammaproteobacteria</taxon>
        <taxon>Enterobacterales</taxon>
        <taxon>Enterobacteriaceae</taxon>
        <taxon>Citrobacter</taxon>
        <taxon>Citrobacter freundii complex</taxon>
    </lineage>
</organism>
<dbReference type="Proteomes" id="UP001058317">
    <property type="component" value="Chromosome"/>
</dbReference>
<evidence type="ECO:0000313" key="2">
    <source>
        <dbReference type="EMBL" id="BDN96895.1"/>
    </source>
</evidence>
<reference evidence="2" key="1">
    <citation type="submission" date="2022-07" db="EMBL/GenBank/DDBJ databases">
        <title>Complete genome sequence of carbapenem-resistant Citrobacter spp. in Japan.</title>
        <authorList>
            <person name="Maehana S."/>
            <person name="Suzuki M."/>
            <person name="Kitasato H."/>
        </authorList>
    </citation>
    <scope>NUCLEOTIDE SEQUENCE</scope>
    <source>
        <strain evidence="2">KAM621</strain>
    </source>
</reference>